<feature type="short sequence motif" description="DGA/G" evidence="4">
    <location>
        <begin position="198"/>
        <end position="200"/>
    </location>
</feature>
<dbReference type="PANTHER" id="PTHR14226:SF78">
    <property type="entry name" value="SLR0060 PROTEIN"/>
    <property type="match status" value="1"/>
</dbReference>
<feature type="active site" description="Proton acceptor" evidence="4">
    <location>
        <position position="198"/>
    </location>
</feature>
<feature type="short sequence motif" description="GXGXXG" evidence="4">
    <location>
        <begin position="15"/>
        <end position="20"/>
    </location>
</feature>
<gene>
    <name evidence="6" type="ORF">C7C56_020920</name>
</gene>
<feature type="short sequence motif" description="GXSXG" evidence="4">
    <location>
        <begin position="43"/>
        <end position="47"/>
    </location>
</feature>
<proteinExistence type="predicted"/>
<keyword evidence="3 4" id="KW-0443">Lipid metabolism</keyword>
<dbReference type="Gene3D" id="3.40.1090.10">
    <property type="entry name" value="Cytosolic phospholipase A2 catalytic domain"/>
    <property type="match status" value="2"/>
</dbReference>
<feature type="active site" description="Nucleophile" evidence="4">
    <location>
        <position position="45"/>
    </location>
</feature>
<evidence type="ECO:0000256" key="4">
    <source>
        <dbReference type="PROSITE-ProRule" id="PRU01161"/>
    </source>
</evidence>
<dbReference type="OrthoDB" id="9770965at2"/>
<feature type="domain" description="PNPLA" evidence="5">
    <location>
        <begin position="11"/>
        <end position="211"/>
    </location>
</feature>
<dbReference type="Proteomes" id="UP000241421">
    <property type="component" value="Unassembled WGS sequence"/>
</dbReference>
<organism evidence="6 7">
    <name type="scientific">Massilia glaciei</name>
    <dbReference type="NCBI Taxonomy" id="1524097"/>
    <lineage>
        <taxon>Bacteria</taxon>
        <taxon>Pseudomonadati</taxon>
        <taxon>Pseudomonadota</taxon>
        <taxon>Betaproteobacteria</taxon>
        <taxon>Burkholderiales</taxon>
        <taxon>Oxalobacteraceae</taxon>
        <taxon>Telluria group</taxon>
        <taxon>Massilia</taxon>
    </lineage>
</organism>
<keyword evidence="2 4" id="KW-0442">Lipid degradation</keyword>
<dbReference type="RefSeq" id="WP_106759293.1">
    <property type="nucleotide sequence ID" value="NZ_PXWF02000279.1"/>
</dbReference>
<comment type="caution">
    <text evidence="6">The sequence shown here is derived from an EMBL/GenBank/DDBJ whole genome shotgun (WGS) entry which is preliminary data.</text>
</comment>
<dbReference type="SUPFAM" id="SSF52151">
    <property type="entry name" value="FabD/lysophospholipase-like"/>
    <property type="match status" value="1"/>
</dbReference>
<dbReference type="PANTHER" id="PTHR14226">
    <property type="entry name" value="NEUROPATHY TARGET ESTERASE/SWISS CHEESE D.MELANOGASTER"/>
    <property type="match status" value="1"/>
</dbReference>
<dbReference type="Pfam" id="PF01734">
    <property type="entry name" value="Patatin"/>
    <property type="match status" value="1"/>
</dbReference>
<protein>
    <submittedName>
        <fullName evidence="6">Patatin-like phospholipase family protein</fullName>
    </submittedName>
</protein>
<dbReference type="InterPro" id="IPR002641">
    <property type="entry name" value="PNPLA_dom"/>
</dbReference>
<dbReference type="InterPro" id="IPR050301">
    <property type="entry name" value="NTE"/>
</dbReference>
<evidence type="ECO:0000256" key="2">
    <source>
        <dbReference type="ARBA" id="ARBA00022963"/>
    </source>
</evidence>
<evidence type="ECO:0000259" key="5">
    <source>
        <dbReference type="PROSITE" id="PS51635"/>
    </source>
</evidence>
<name>A0A2U2HFU6_9BURK</name>
<dbReference type="GO" id="GO:0016042">
    <property type="term" value="P:lipid catabolic process"/>
    <property type="evidence" value="ECO:0007669"/>
    <property type="project" value="UniProtKB-UniRule"/>
</dbReference>
<evidence type="ECO:0000313" key="7">
    <source>
        <dbReference type="Proteomes" id="UP000241421"/>
    </source>
</evidence>
<keyword evidence="1 4" id="KW-0378">Hydrolase</keyword>
<evidence type="ECO:0000256" key="1">
    <source>
        <dbReference type="ARBA" id="ARBA00022801"/>
    </source>
</evidence>
<dbReference type="InterPro" id="IPR016035">
    <property type="entry name" value="Acyl_Trfase/lysoPLipase"/>
</dbReference>
<accession>A0A2U2HFU6</accession>
<dbReference type="GO" id="GO:0016787">
    <property type="term" value="F:hydrolase activity"/>
    <property type="evidence" value="ECO:0007669"/>
    <property type="project" value="UniProtKB-UniRule"/>
</dbReference>
<evidence type="ECO:0000313" key="6">
    <source>
        <dbReference type="EMBL" id="PWF43601.1"/>
    </source>
</evidence>
<dbReference type="EMBL" id="PXWF02000279">
    <property type="protein sequence ID" value="PWF43601.1"/>
    <property type="molecule type" value="Genomic_DNA"/>
</dbReference>
<dbReference type="AlphaFoldDB" id="A0A2U2HFU6"/>
<sequence>MSAPEPKRIDIALQGGGTHGALSWGILDRLLEDRRLLIKGISGTSAGAINAVVLADGFSCGGGPDGARRALARFWRAVSDASYFSPLKRTPLDRWLGRWSLDSSPVYILLQMAANMVSPYDLNPFNFNPLRLILRRLIDFERVRVCEALNLFISATNVRTGMARIFRRDELTVDMVMASAALPQLFHAVEIDGEAYWDGGYMGNPALFPLIDESDPRDLVIIQINPMVRDGLPRTAAEITNRLNEITFNASLIREISSILLLKRVIDEENPEHVRYTETRLHRISADEALLQLGVSSKFNAEWDFLSYLHDVGYSAAERWIAANFDRIGHCSTIQMSSMCNPGRCATGHAGATNADPRH</sequence>
<evidence type="ECO:0000256" key="3">
    <source>
        <dbReference type="ARBA" id="ARBA00023098"/>
    </source>
</evidence>
<dbReference type="PROSITE" id="PS51635">
    <property type="entry name" value="PNPLA"/>
    <property type="match status" value="1"/>
</dbReference>
<keyword evidence="7" id="KW-1185">Reference proteome</keyword>
<reference evidence="6 7" key="1">
    <citation type="submission" date="2018-04" db="EMBL/GenBank/DDBJ databases">
        <title>Massilia violaceinigra sp. nov., a novel purple-pigmented bacterium isolated from Tianshan glacier, Xinjiang, China.</title>
        <authorList>
            <person name="Wang H."/>
        </authorList>
    </citation>
    <scope>NUCLEOTIDE SEQUENCE [LARGE SCALE GENOMIC DNA]</scope>
    <source>
        <strain evidence="6 7">B448-2</strain>
    </source>
</reference>